<evidence type="ECO:0000259" key="8">
    <source>
        <dbReference type="PROSITE" id="PS50968"/>
    </source>
</evidence>
<feature type="domain" description="Lipoyl-binding" evidence="8">
    <location>
        <begin position="2"/>
        <end position="79"/>
    </location>
</feature>
<reference evidence="11" key="1">
    <citation type="submission" date="2017-08" db="EMBL/GenBank/DDBJ databases">
        <title>A dynamic microbial community with high functional redundancy inhabits the cold, oxic subseafloor aquifer.</title>
        <authorList>
            <person name="Tully B.J."/>
            <person name="Wheat C.G."/>
            <person name="Glazer B.T."/>
            <person name="Huber J.A."/>
        </authorList>
    </citation>
    <scope>NUCLEOTIDE SEQUENCE [LARGE SCALE GENOMIC DNA]</scope>
</reference>
<dbReference type="InterPro" id="IPR001078">
    <property type="entry name" value="2-oxoacid_DH_actylTfrase"/>
</dbReference>
<dbReference type="InterPro" id="IPR036625">
    <property type="entry name" value="E3-bd_dom_sf"/>
</dbReference>
<dbReference type="SUPFAM" id="SSF51230">
    <property type="entry name" value="Single hybrid motif"/>
    <property type="match status" value="1"/>
</dbReference>
<evidence type="ECO:0000256" key="5">
    <source>
        <dbReference type="ARBA" id="ARBA00023315"/>
    </source>
</evidence>
<dbReference type="EC" id="2.3.1.-" evidence="6"/>
<keyword evidence="5 6" id="KW-0012">Acyltransferase</keyword>
<dbReference type="SUPFAM" id="SSF47005">
    <property type="entry name" value="Peripheral subunit-binding domain of 2-oxo acid dehydrogenase complex"/>
    <property type="match status" value="1"/>
</dbReference>
<proteinExistence type="inferred from homology"/>
<dbReference type="InterPro" id="IPR011053">
    <property type="entry name" value="Single_hybrid_motif"/>
</dbReference>
<protein>
    <recommendedName>
        <fullName evidence="6">Dihydrolipoamide acetyltransferase component of pyruvate dehydrogenase complex</fullName>
        <ecNumber evidence="6">2.3.1.-</ecNumber>
    </recommendedName>
</protein>
<dbReference type="InterPro" id="IPR003016">
    <property type="entry name" value="2-oxoA_DH_lipoyl-BS"/>
</dbReference>
<dbReference type="Pfam" id="PF00364">
    <property type="entry name" value="Biotin_lipoyl"/>
    <property type="match status" value="1"/>
</dbReference>
<comment type="similarity">
    <text evidence="2 6">Belongs to the 2-oxoacid dehydrogenase family.</text>
</comment>
<evidence type="ECO:0000256" key="1">
    <source>
        <dbReference type="ARBA" id="ARBA00001938"/>
    </source>
</evidence>
<organism evidence="10 11">
    <name type="scientific">Aerophobetes bacterium</name>
    <dbReference type="NCBI Taxonomy" id="2030807"/>
    <lineage>
        <taxon>Bacteria</taxon>
        <taxon>Candidatus Aerophobota</taxon>
    </lineage>
</organism>
<sequence length="389" mass="42098">MTQDIKITLPKLGESILSATVVQWFKKEGDHVEEDEPLLEVTTDKVNSEIPSTSSGILKEIVAHPDQEIEVGATLAVISSSKDGKSSQQAVSEETEKPANKSTSRDSSFLSPAVLRLAREKGISLGELEKINGTGGGGRVSKKDLESYLSQKGSLAKSSKSSDLGNVEKVKMSTMRKAIADNMVKSFYEAPHASLITEVDVTKIVDEIKGRKEAFLKEHGFKLTITTFIAKAIAEAVKEFPLINSSLDSDTIVVKRFVNLGIAVSVDQGIMVPVIKNCQSRSLEEIAEGVARLSQKARSQELTVQDTKEGTITMTNFGMSGALIGIPIIRFPEVAIIGIGAITKRVVAFDDDSFGVRSIMHVSLTFDHRVIDGMYGCGFLSALKKHVEN</sequence>
<dbReference type="PROSITE" id="PS50968">
    <property type="entry name" value="BIOTINYL_LIPOYL"/>
    <property type="match status" value="1"/>
</dbReference>
<dbReference type="EMBL" id="NVUU01000088">
    <property type="protein sequence ID" value="PCI92716.1"/>
    <property type="molecule type" value="Genomic_DNA"/>
</dbReference>
<dbReference type="InterPro" id="IPR023213">
    <property type="entry name" value="CAT-like_dom_sf"/>
</dbReference>
<dbReference type="Pfam" id="PF02817">
    <property type="entry name" value="E3_binding"/>
    <property type="match status" value="1"/>
</dbReference>
<keyword evidence="3 6" id="KW-0808">Transferase</keyword>
<dbReference type="Pfam" id="PF00198">
    <property type="entry name" value="2-oxoacid_dh"/>
    <property type="match status" value="1"/>
</dbReference>
<dbReference type="GO" id="GO:0031405">
    <property type="term" value="F:lipoic acid binding"/>
    <property type="evidence" value="ECO:0007669"/>
    <property type="project" value="TreeGrafter"/>
</dbReference>
<dbReference type="GO" id="GO:0016407">
    <property type="term" value="F:acetyltransferase activity"/>
    <property type="evidence" value="ECO:0007669"/>
    <property type="project" value="TreeGrafter"/>
</dbReference>
<dbReference type="Gene3D" id="3.30.559.10">
    <property type="entry name" value="Chloramphenicol acetyltransferase-like domain"/>
    <property type="match status" value="1"/>
</dbReference>
<dbReference type="InterPro" id="IPR000089">
    <property type="entry name" value="Biotin_lipoyl"/>
</dbReference>
<dbReference type="CDD" id="cd06849">
    <property type="entry name" value="lipoyl_domain"/>
    <property type="match status" value="1"/>
</dbReference>
<comment type="caution">
    <text evidence="10">The sequence shown here is derived from an EMBL/GenBank/DDBJ whole genome shotgun (WGS) entry which is preliminary data.</text>
</comment>
<evidence type="ECO:0000256" key="4">
    <source>
        <dbReference type="ARBA" id="ARBA00022823"/>
    </source>
</evidence>
<evidence type="ECO:0000259" key="9">
    <source>
        <dbReference type="PROSITE" id="PS51826"/>
    </source>
</evidence>
<dbReference type="FunFam" id="3.30.559.10:FF:000007">
    <property type="entry name" value="Dihydrolipoamide acetyltransferase component of pyruvate dehydrogenase complex"/>
    <property type="match status" value="1"/>
</dbReference>
<accession>A0A2A4YD08</accession>
<dbReference type="InterPro" id="IPR004167">
    <property type="entry name" value="PSBD"/>
</dbReference>
<dbReference type="PROSITE" id="PS51826">
    <property type="entry name" value="PSBD"/>
    <property type="match status" value="1"/>
</dbReference>
<comment type="cofactor">
    <cofactor evidence="1 6">
        <name>(R)-lipoate</name>
        <dbReference type="ChEBI" id="CHEBI:83088"/>
    </cofactor>
</comment>
<feature type="compositionally biased region" description="Polar residues" evidence="7">
    <location>
        <begin position="80"/>
        <end position="92"/>
    </location>
</feature>
<dbReference type="Gene3D" id="2.40.50.100">
    <property type="match status" value="1"/>
</dbReference>
<dbReference type="PANTHER" id="PTHR43178">
    <property type="entry name" value="DIHYDROLIPOAMIDE ACETYLTRANSFERASE COMPONENT OF PYRUVATE DEHYDROGENASE COMPLEX"/>
    <property type="match status" value="1"/>
</dbReference>
<evidence type="ECO:0000313" key="11">
    <source>
        <dbReference type="Proteomes" id="UP000217838"/>
    </source>
</evidence>
<evidence type="ECO:0000256" key="7">
    <source>
        <dbReference type="SAM" id="MobiDB-lite"/>
    </source>
</evidence>
<dbReference type="GO" id="GO:0005737">
    <property type="term" value="C:cytoplasm"/>
    <property type="evidence" value="ECO:0007669"/>
    <property type="project" value="TreeGrafter"/>
</dbReference>
<evidence type="ECO:0000313" key="10">
    <source>
        <dbReference type="EMBL" id="PCI92716.1"/>
    </source>
</evidence>
<evidence type="ECO:0000256" key="6">
    <source>
        <dbReference type="RuleBase" id="RU003423"/>
    </source>
</evidence>
<feature type="domain" description="Peripheral subunit-binding (PSBD)" evidence="9">
    <location>
        <begin position="109"/>
        <end position="149"/>
    </location>
</feature>
<gene>
    <name evidence="10" type="ORF">COB11_06750</name>
</gene>
<dbReference type="InterPro" id="IPR050743">
    <property type="entry name" value="2-oxoacid_DH_E2_comp"/>
</dbReference>
<evidence type="ECO:0000256" key="2">
    <source>
        <dbReference type="ARBA" id="ARBA00007317"/>
    </source>
</evidence>
<evidence type="ECO:0000256" key="3">
    <source>
        <dbReference type="ARBA" id="ARBA00022679"/>
    </source>
</evidence>
<dbReference type="SUPFAM" id="SSF52777">
    <property type="entry name" value="CoA-dependent acyltransferases"/>
    <property type="match status" value="1"/>
</dbReference>
<feature type="region of interest" description="Disordered" evidence="7">
    <location>
        <begin position="80"/>
        <end position="107"/>
    </location>
</feature>
<dbReference type="Proteomes" id="UP000217838">
    <property type="component" value="Unassembled WGS sequence"/>
</dbReference>
<dbReference type="Gene3D" id="4.10.320.10">
    <property type="entry name" value="E3-binding domain"/>
    <property type="match status" value="1"/>
</dbReference>
<dbReference type="AlphaFoldDB" id="A0A2A4YD08"/>
<name>A0A2A4YD08_UNCAE</name>
<dbReference type="PANTHER" id="PTHR43178:SF5">
    <property type="entry name" value="LIPOAMIDE ACYLTRANSFERASE COMPONENT OF BRANCHED-CHAIN ALPHA-KETO ACID DEHYDROGENASE COMPLEX, MITOCHONDRIAL"/>
    <property type="match status" value="1"/>
</dbReference>
<dbReference type="PROSITE" id="PS00189">
    <property type="entry name" value="LIPOYL"/>
    <property type="match status" value="1"/>
</dbReference>
<keyword evidence="4 6" id="KW-0450">Lipoyl</keyword>